<dbReference type="AlphaFoldDB" id="A0A2B7ZJC8"/>
<feature type="region of interest" description="Disordered" evidence="1">
    <location>
        <begin position="637"/>
        <end position="675"/>
    </location>
</feature>
<evidence type="ECO:0000313" key="2">
    <source>
        <dbReference type="EMBL" id="PGH34076.1"/>
    </source>
</evidence>
<comment type="caution">
    <text evidence="2">The sequence shown here is derived from an EMBL/GenBank/DDBJ whole genome shotgun (WGS) entry which is preliminary data.</text>
</comment>
<gene>
    <name evidence="2" type="ORF">GX50_03132</name>
</gene>
<sequence>MSKRIPLIILDYDDEDDIQITGVAVCANNRINSDPGCSKGVSNPSSSSQQTGDYFNGNIDQQLVATGQTHGIAHSSPPRTTEWLQSTISIEHSPYFPPPLSSPTDSLAALGSSGEKNQAVSLHPDNVLAESTASPGQETRVKHASSNLRFTKQFFTDMADTIAHIFPYGELACKYKCSVDQVNRALIAVVLDPLTKRNEQDSYENGIEQEEGNGQVSVEEEGGGPNLLVNKWNKQYQAMVCELQRESEGKGLPIEFEQILVAASGNAEAYWNERNAAFDAYKAFQDARKNERAEEGTAVREVEYQNLQQQLEEMAEAAEQEHTSSKEAETTSATAISLHEKEAKEDGSTTSSRKRARSSSETVNGKDITGGRDGSKSVPPSPSTATSPVVYQLSSPPPWKKAKIITYPSTPTLTSIGESIGHPVATDGSSDIYILNNFFNSRSNNAGNRPTPSPSSSGSSFTSPSPTTQTPTPLPRSRSLPNITNLNPISTPNPTNSLPRSSTPPSYFTRSIRRHPVTIDKFGNYQHEKQNQAKHQYSTPTSHNNNNMDTILLPRLNGLLRSRARNQGDATDSGDECDFHDPYCNAGVDRTTRVFTEGLWGGLFGGFKKEEEGEELVGLEFGLEQIEVSRKEKGKGRMIGGYRGDVNGKGAGEGEESEDDAGGVGLNCGDGTGRA</sequence>
<name>A0A2B7ZJC8_9EURO</name>
<accession>A0A2B7ZJC8</accession>
<feature type="compositionally biased region" description="Gly residues" evidence="1">
    <location>
        <begin position="662"/>
        <end position="675"/>
    </location>
</feature>
<protein>
    <submittedName>
        <fullName evidence="2">Uncharacterized protein</fullName>
    </submittedName>
</protein>
<dbReference type="VEuPathDB" id="FungiDB:EMCG_05803"/>
<proteinExistence type="predicted"/>
<feature type="compositionally biased region" description="Low complexity" evidence="1">
    <location>
        <begin position="454"/>
        <end position="479"/>
    </location>
</feature>
<evidence type="ECO:0000256" key="1">
    <source>
        <dbReference type="SAM" id="MobiDB-lite"/>
    </source>
</evidence>
<feature type="compositionally biased region" description="Polar residues" evidence="1">
    <location>
        <begin position="480"/>
        <end position="509"/>
    </location>
</feature>
<dbReference type="Proteomes" id="UP000226031">
    <property type="component" value="Unassembled WGS sequence"/>
</dbReference>
<organism evidence="2 3">
    <name type="scientific">[Emmonsia] crescens</name>
    <dbReference type="NCBI Taxonomy" id="73230"/>
    <lineage>
        <taxon>Eukaryota</taxon>
        <taxon>Fungi</taxon>
        <taxon>Dikarya</taxon>
        <taxon>Ascomycota</taxon>
        <taxon>Pezizomycotina</taxon>
        <taxon>Eurotiomycetes</taxon>
        <taxon>Eurotiomycetidae</taxon>
        <taxon>Onygenales</taxon>
        <taxon>Ajellomycetaceae</taxon>
        <taxon>Emergomyces</taxon>
    </lineage>
</organism>
<feature type="compositionally biased region" description="Basic and acidic residues" evidence="1">
    <location>
        <begin position="338"/>
        <end position="347"/>
    </location>
</feature>
<dbReference type="EMBL" id="PDND01000048">
    <property type="protein sequence ID" value="PGH34076.1"/>
    <property type="molecule type" value="Genomic_DNA"/>
</dbReference>
<feature type="region of interest" description="Disordered" evidence="1">
    <location>
        <begin position="33"/>
        <end position="54"/>
    </location>
</feature>
<evidence type="ECO:0000313" key="3">
    <source>
        <dbReference type="Proteomes" id="UP000226031"/>
    </source>
</evidence>
<keyword evidence="3" id="KW-1185">Reference proteome</keyword>
<feature type="compositionally biased region" description="Basic and acidic residues" evidence="1">
    <location>
        <begin position="319"/>
        <end position="329"/>
    </location>
</feature>
<feature type="region of interest" description="Disordered" evidence="1">
    <location>
        <begin position="312"/>
        <end position="395"/>
    </location>
</feature>
<feature type="compositionally biased region" description="Polar residues" evidence="1">
    <location>
        <begin position="40"/>
        <end position="54"/>
    </location>
</feature>
<feature type="compositionally biased region" description="Gly residues" evidence="1">
    <location>
        <begin position="637"/>
        <end position="651"/>
    </location>
</feature>
<reference evidence="2 3" key="1">
    <citation type="submission" date="2017-10" db="EMBL/GenBank/DDBJ databases">
        <title>Comparative genomics in systemic dimorphic fungi from Ajellomycetaceae.</title>
        <authorList>
            <person name="Munoz J.F."/>
            <person name="Mcewen J.G."/>
            <person name="Clay O.K."/>
            <person name="Cuomo C.A."/>
        </authorList>
    </citation>
    <scope>NUCLEOTIDE SEQUENCE [LARGE SCALE GENOMIC DNA]</scope>
    <source>
        <strain evidence="2 3">UAMH4076</strain>
    </source>
</reference>
<feature type="region of interest" description="Disordered" evidence="1">
    <location>
        <begin position="443"/>
        <end position="514"/>
    </location>
</feature>